<proteinExistence type="predicted"/>
<dbReference type="AlphaFoldDB" id="W7X0L6"/>
<organism evidence="1 2">
    <name type="scientific">Tetrahymena thermophila (strain SB210)</name>
    <dbReference type="NCBI Taxonomy" id="312017"/>
    <lineage>
        <taxon>Eukaryota</taxon>
        <taxon>Sar</taxon>
        <taxon>Alveolata</taxon>
        <taxon>Ciliophora</taxon>
        <taxon>Intramacronucleata</taxon>
        <taxon>Oligohymenophorea</taxon>
        <taxon>Hymenostomatida</taxon>
        <taxon>Tetrahymenina</taxon>
        <taxon>Tetrahymenidae</taxon>
        <taxon>Tetrahymena</taxon>
    </lineage>
</organism>
<dbReference type="InParanoid" id="W7X0L6"/>
<gene>
    <name evidence="1" type="ORF">TTHERM_001264988</name>
</gene>
<dbReference type="GeneID" id="24442050"/>
<evidence type="ECO:0000313" key="2">
    <source>
        <dbReference type="Proteomes" id="UP000009168"/>
    </source>
</evidence>
<dbReference type="Proteomes" id="UP000009168">
    <property type="component" value="Unassembled WGS sequence"/>
</dbReference>
<name>W7X0L6_TETTS</name>
<dbReference type="RefSeq" id="XP_012654761.1">
    <property type="nucleotide sequence ID" value="XM_012799307.1"/>
</dbReference>
<keyword evidence="2" id="KW-1185">Reference proteome</keyword>
<dbReference type="KEGG" id="tet:TTHERM_001264988"/>
<reference evidence="2" key="1">
    <citation type="journal article" date="2006" name="PLoS Biol.">
        <title>Macronuclear genome sequence of the ciliate Tetrahymena thermophila, a model eukaryote.</title>
        <authorList>
            <person name="Eisen J.A."/>
            <person name="Coyne R.S."/>
            <person name="Wu M."/>
            <person name="Wu D."/>
            <person name="Thiagarajan M."/>
            <person name="Wortman J.R."/>
            <person name="Badger J.H."/>
            <person name="Ren Q."/>
            <person name="Amedeo P."/>
            <person name="Jones K.M."/>
            <person name="Tallon L.J."/>
            <person name="Delcher A.L."/>
            <person name="Salzberg S.L."/>
            <person name="Silva J.C."/>
            <person name="Haas B.J."/>
            <person name="Majoros W.H."/>
            <person name="Farzad M."/>
            <person name="Carlton J.M."/>
            <person name="Smith R.K. Jr."/>
            <person name="Garg J."/>
            <person name="Pearlman R.E."/>
            <person name="Karrer K.M."/>
            <person name="Sun L."/>
            <person name="Manning G."/>
            <person name="Elde N.C."/>
            <person name="Turkewitz A.P."/>
            <person name="Asai D.J."/>
            <person name="Wilkes D.E."/>
            <person name="Wang Y."/>
            <person name="Cai H."/>
            <person name="Collins K."/>
            <person name="Stewart B.A."/>
            <person name="Lee S.R."/>
            <person name="Wilamowska K."/>
            <person name="Weinberg Z."/>
            <person name="Ruzzo W.L."/>
            <person name="Wloga D."/>
            <person name="Gaertig J."/>
            <person name="Frankel J."/>
            <person name="Tsao C.-C."/>
            <person name="Gorovsky M.A."/>
            <person name="Keeling P.J."/>
            <person name="Waller R.F."/>
            <person name="Patron N.J."/>
            <person name="Cherry J.M."/>
            <person name="Stover N.A."/>
            <person name="Krieger C.J."/>
            <person name="del Toro C."/>
            <person name="Ryder H.F."/>
            <person name="Williamson S.C."/>
            <person name="Barbeau R.A."/>
            <person name="Hamilton E.P."/>
            <person name="Orias E."/>
        </authorList>
    </citation>
    <scope>NUCLEOTIDE SEQUENCE [LARGE SCALE GENOMIC DNA]</scope>
    <source>
        <strain evidence="2">SB210</strain>
    </source>
</reference>
<accession>W7X0L6</accession>
<evidence type="ECO:0000313" key="1">
    <source>
        <dbReference type="EMBL" id="EWS72685.1"/>
    </source>
</evidence>
<protein>
    <submittedName>
        <fullName evidence="1">Uncharacterized protein</fullName>
    </submittedName>
</protein>
<sequence length="89" mass="10248">MTLLRVIMMLYKQQNIKDIGNTNSLDQNIQISFFTHNHPIYSSTLNIKVPTYTCFTVPRIYQCLFNQKGISVLLGVIKTIVYGPSFEQC</sequence>
<dbReference type="EMBL" id="GG662540">
    <property type="protein sequence ID" value="EWS72685.1"/>
    <property type="molecule type" value="Genomic_DNA"/>
</dbReference>